<dbReference type="InterPro" id="IPR022085">
    <property type="entry name" value="OpdG"/>
</dbReference>
<proteinExistence type="predicted"/>
<evidence type="ECO:0000313" key="1">
    <source>
        <dbReference type="EMBL" id="OAA51950.1"/>
    </source>
</evidence>
<protein>
    <submittedName>
        <fullName evidence="1">Uncharacterized protein</fullName>
    </submittedName>
</protein>
<keyword evidence="2" id="KW-1185">Reference proteome</keyword>
<name>A0A162M796_METRR</name>
<evidence type="ECO:0000313" key="2">
    <source>
        <dbReference type="Proteomes" id="UP000243498"/>
    </source>
</evidence>
<organism evidence="1 2">
    <name type="scientific">Metarhizium rileyi (strain RCEF 4871)</name>
    <name type="common">Nomuraea rileyi</name>
    <dbReference type="NCBI Taxonomy" id="1649241"/>
    <lineage>
        <taxon>Eukaryota</taxon>
        <taxon>Fungi</taxon>
        <taxon>Dikarya</taxon>
        <taxon>Ascomycota</taxon>
        <taxon>Pezizomycotina</taxon>
        <taxon>Sordariomycetes</taxon>
        <taxon>Hypocreomycetidae</taxon>
        <taxon>Hypocreales</taxon>
        <taxon>Clavicipitaceae</taxon>
        <taxon>Metarhizium</taxon>
    </lineage>
</organism>
<gene>
    <name evidence="1" type="ORF">NOR_00543</name>
</gene>
<dbReference type="Proteomes" id="UP000243498">
    <property type="component" value="Unassembled WGS sequence"/>
</dbReference>
<dbReference type="OrthoDB" id="4941430at2759"/>
<dbReference type="Pfam" id="PF12311">
    <property type="entry name" value="DUF3632"/>
    <property type="match status" value="1"/>
</dbReference>
<comment type="caution">
    <text evidence="1">The sequence shown here is derived from an EMBL/GenBank/DDBJ whole genome shotgun (WGS) entry which is preliminary data.</text>
</comment>
<accession>A0A162M796</accession>
<dbReference type="AlphaFoldDB" id="A0A162M796"/>
<reference evidence="1 2" key="1">
    <citation type="journal article" date="2016" name="Genome Biol. Evol.">
        <title>Divergent and convergent evolution of fungal pathogenicity.</title>
        <authorList>
            <person name="Shang Y."/>
            <person name="Xiao G."/>
            <person name="Zheng P."/>
            <person name="Cen K."/>
            <person name="Zhan S."/>
            <person name="Wang C."/>
        </authorList>
    </citation>
    <scope>NUCLEOTIDE SEQUENCE [LARGE SCALE GENOMIC DNA]</scope>
    <source>
        <strain evidence="1 2">RCEF 4871</strain>
    </source>
</reference>
<dbReference type="EMBL" id="AZHC01000001">
    <property type="protein sequence ID" value="OAA51950.1"/>
    <property type="molecule type" value="Genomic_DNA"/>
</dbReference>
<sequence length="271" mass="31826">MSDQPDILDTWFRGLRDREEFMITELWDCFIEVIKNSQFIPPEIRTEWRTCLRRHYYSSPAKVFATLFRIASSVPYKCKAHSFLAEETKTLLREMGAPVWDEFSIALQRQWCLNPWGYSERSLDDPRIYRPEHWVNLNAFVTSVSPPYCVDLGQFAMSAMSLALDKLVDQANGSDFEVNVVSIWIEYCGYRIYELCAERDNAEWENGRPAPGEESSGGYPIEGQWLNWMEKLLLQRPHIRTDSMIRKWEKAFDKMVSIEHEIKETTPLMIS</sequence>